<reference evidence="2" key="1">
    <citation type="submission" date="2019-03" db="EMBL/GenBank/DDBJ databases">
        <title>Single cell metagenomics reveals metabolic interactions within the superorganism composed of flagellate Streblomastix strix and complex community of Bacteroidetes bacteria on its surface.</title>
        <authorList>
            <person name="Treitli S.C."/>
            <person name="Kolisko M."/>
            <person name="Husnik F."/>
            <person name="Keeling P."/>
            <person name="Hampl V."/>
        </authorList>
    </citation>
    <scope>NUCLEOTIDE SEQUENCE</scope>
    <source>
        <strain evidence="2">STM</strain>
    </source>
</reference>
<gene>
    <name evidence="2" type="ORF">EZS27_031003</name>
</gene>
<dbReference type="PANTHER" id="PTHR34220">
    <property type="entry name" value="SENSOR HISTIDINE KINASE YPDA"/>
    <property type="match status" value="1"/>
</dbReference>
<sequence>EKKVLEMKTLKSQINTHFLHNALNNIYSMIYFGNKDEAAKYVMKLSQMLRYVLDDCETERIPMEKEVAYIENYIDFQKARFDTDKDIRFNYIRHATETIYLSPMIFQPLIENSFKYCSLDKAGSYVRIDLEADNSQIRFICENTQNKIEFLSDKERDGIGIKNLDKRLYISYRENYKLNIFNKEDIFRVELIITI</sequence>
<feature type="domain" description="Signal transduction histidine kinase internal region" evidence="1">
    <location>
        <begin position="6"/>
        <end position="82"/>
    </location>
</feature>
<name>A0A5J4QDD1_9ZZZZ</name>
<organism evidence="2">
    <name type="scientific">termite gut metagenome</name>
    <dbReference type="NCBI Taxonomy" id="433724"/>
    <lineage>
        <taxon>unclassified sequences</taxon>
        <taxon>metagenomes</taxon>
        <taxon>organismal metagenomes</taxon>
    </lineage>
</organism>
<dbReference type="EMBL" id="SNRY01004006">
    <property type="protein sequence ID" value="KAA6319058.1"/>
    <property type="molecule type" value="Genomic_DNA"/>
</dbReference>
<comment type="caution">
    <text evidence="2">The sequence shown here is derived from an EMBL/GenBank/DDBJ whole genome shotgun (WGS) entry which is preliminary data.</text>
</comment>
<dbReference type="Gene3D" id="3.30.565.10">
    <property type="entry name" value="Histidine kinase-like ATPase, C-terminal domain"/>
    <property type="match status" value="1"/>
</dbReference>
<dbReference type="Pfam" id="PF06580">
    <property type="entry name" value="His_kinase"/>
    <property type="match status" value="1"/>
</dbReference>
<dbReference type="GO" id="GO:0016020">
    <property type="term" value="C:membrane"/>
    <property type="evidence" value="ECO:0007669"/>
    <property type="project" value="InterPro"/>
</dbReference>
<dbReference type="GO" id="GO:0000155">
    <property type="term" value="F:phosphorelay sensor kinase activity"/>
    <property type="evidence" value="ECO:0007669"/>
    <property type="project" value="InterPro"/>
</dbReference>
<dbReference type="SUPFAM" id="SSF55874">
    <property type="entry name" value="ATPase domain of HSP90 chaperone/DNA topoisomerase II/histidine kinase"/>
    <property type="match status" value="1"/>
</dbReference>
<evidence type="ECO:0000313" key="2">
    <source>
        <dbReference type="EMBL" id="KAA6319058.1"/>
    </source>
</evidence>
<dbReference type="PANTHER" id="PTHR34220:SF7">
    <property type="entry name" value="SENSOR HISTIDINE KINASE YPDA"/>
    <property type="match status" value="1"/>
</dbReference>
<dbReference type="AlphaFoldDB" id="A0A5J4QDD1"/>
<accession>A0A5J4QDD1</accession>
<dbReference type="InterPro" id="IPR050640">
    <property type="entry name" value="Bact_2-comp_sensor_kinase"/>
</dbReference>
<feature type="non-terminal residue" evidence="2">
    <location>
        <position position="1"/>
    </location>
</feature>
<proteinExistence type="predicted"/>
<dbReference type="InterPro" id="IPR010559">
    <property type="entry name" value="Sig_transdc_His_kin_internal"/>
</dbReference>
<dbReference type="InterPro" id="IPR036890">
    <property type="entry name" value="HATPase_C_sf"/>
</dbReference>
<protein>
    <recommendedName>
        <fullName evidence="1">Signal transduction histidine kinase internal region domain-containing protein</fullName>
    </recommendedName>
</protein>
<evidence type="ECO:0000259" key="1">
    <source>
        <dbReference type="Pfam" id="PF06580"/>
    </source>
</evidence>